<dbReference type="EMBL" id="JASPKZ010003392">
    <property type="protein sequence ID" value="KAJ9593764.1"/>
    <property type="molecule type" value="Genomic_DNA"/>
</dbReference>
<evidence type="ECO:0000313" key="1">
    <source>
        <dbReference type="EMBL" id="KAJ9593764.1"/>
    </source>
</evidence>
<protein>
    <submittedName>
        <fullName evidence="1">Uncharacterized protein</fullName>
    </submittedName>
</protein>
<reference evidence="1" key="2">
    <citation type="submission" date="2023-05" db="EMBL/GenBank/DDBJ databases">
        <authorList>
            <person name="Fouks B."/>
        </authorList>
    </citation>
    <scope>NUCLEOTIDE SEQUENCE</scope>
    <source>
        <strain evidence="1">Stay&amp;Tobe</strain>
        <tissue evidence="1">Testes</tissue>
    </source>
</reference>
<evidence type="ECO:0000313" key="2">
    <source>
        <dbReference type="Proteomes" id="UP001233999"/>
    </source>
</evidence>
<keyword evidence="2" id="KW-1185">Reference proteome</keyword>
<dbReference type="Proteomes" id="UP001233999">
    <property type="component" value="Unassembled WGS sequence"/>
</dbReference>
<dbReference type="AlphaFoldDB" id="A0AAD8A771"/>
<proteinExistence type="predicted"/>
<sequence>AGPGGIVVTKLSSGSGVSRKASIRRERKAWILCFLNSDGDIIKNKIERLRYATREFHGSLLIRN</sequence>
<organism evidence="1 2">
    <name type="scientific">Diploptera punctata</name>
    <name type="common">Pacific beetle cockroach</name>
    <dbReference type="NCBI Taxonomy" id="6984"/>
    <lineage>
        <taxon>Eukaryota</taxon>
        <taxon>Metazoa</taxon>
        <taxon>Ecdysozoa</taxon>
        <taxon>Arthropoda</taxon>
        <taxon>Hexapoda</taxon>
        <taxon>Insecta</taxon>
        <taxon>Pterygota</taxon>
        <taxon>Neoptera</taxon>
        <taxon>Polyneoptera</taxon>
        <taxon>Dictyoptera</taxon>
        <taxon>Blattodea</taxon>
        <taxon>Blaberoidea</taxon>
        <taxon>Blaberidae</taxon>
        <taxon>Diplopterinae</taxon>
        <taxon>Diploptera</taxon>
    </lineage>
</organism>
<feature type="non-terminal residue" evidence="1">
    <location>
        <position position="64"/>
    </location>
</feature>
<reference evidence="1" key="1">
    <citation type="journal article" date="2023" name="IScience">
        <title>Live-bearing cockroach genome reveals convergent evolutionary mechanisms linked to viviparity in insects and beyond.</title>
        <authorList>
            <person name="Fouks B."/>
            <person name="Harrison M.C."/>
            <person name="Mikhailova A.A."/>
            <person name="Marchal E."/>
            <person name="English S."/>
            <person name="Carruthers M."/>
            <person name="Jennings E.C."/>
            <person name="Chiamaka E.L."/>
            <person name="Frigard R.A."/>
            <person name="Pippel M."/>
            <person name="Attardo G.M."/>
            <person name="Benoit J.B."/>
            <person name="Bornberg-Bauer E."/>
            <person name="Tobe S.S."/>
        </authorList>
    </citation>
    <scope>NUCLEOTIDE SEQUENCE</scope>
    <source>
        <strain evidence="1">Stay&amp;Tobe</strain>
    </source>
</reference>
<feature type="non-terminal residue" evidence="1">
    <location>
        <position position="1"/>
    </location>
</feature>
<name>A0AAD8A771_DIPPU</name>
<gene>
    <name evidence="1" type="ORF">L9F63_027592</name>
</gene>
<comment type="caution">
    <text evidence="1">The sequence shown here is derived from an EMBL/GenBank/DDBJ whole genome shotgun (WGS) entry which is preliminary data.</text>
</comment>
<accession>A0AAD8A771</accession>